<dbReference type="PANTHER" id="PTHR11575">
    <property type="entry name" value="5'-NUCLEOTIDASE-RELATED"/>
    <property type="match status" value="1"/>
</dbReference>
<dbReference type="InterPro" id="IPR029052">
    <property type="entry name" value="Metallo-depent_PP-like"/>
</dbReference>
<reference evidence="5 6" key="1">
    <citation type="journal article" date="2018" name="Mol. Biol. Evol.">
        <title>Broad Genomic Sampling Reveals a Smut Pathogenic Ancestry of the Fungal Clade Ustilaginomycotina.</title>
        <authorList>
            <person name="Kijpornyongpan T."/>
            <person name="Mondo S.J."/>
            <person name="Barry K."/>
            <person name="Sandor L."/>
            <person name="Lee J."/>
            <person name="Lipzen A."/>
            <person name="Pangilinan J."/>
            <person name="LaButti K."/>
            <person name="Hainaut M."/>
            <person name="Henrissat B."/>
            <person name="Grigoriev I.V."/>
            <person name="Spatafora J.W."/>
            <person name="Aime M.C."/>
        </authorList>
    </citation>
    <scope>NUCLEOTIDE SEQUENCE [LARGE SCALE GENOMIC DNA]</scope>
    <source>
        <strain evidence="5 6">MCA 3645</strain>
    </source>
</reference>
<dbReference type="Gene3D" id="3.90.780.10">
    <property type="entry name" value="5'-Nucleotidase, C-terminal domain"/>
    <property type="match status" value="1"/>
</dbReference>
<dbReference type="InterPro" id="IPR036907">
    <property type="entry name" value="5'-Nucleotdase_C_sf"/>
</dbReference>
<dbReference type="FunFam" id="3.60.21.10:FF:000043">
    <property type="entry name" value="Ser/Thr protein phosphatase family"/>
    <property type="match status" value="1"/>
</dbReference>
<dbReference type="EMBL" id="KZ819190">
    <property type="protein sequence ID" value="PWZ01397.1"/>
    <property type="molecule type" value="Genomic_DNA"/>
</dbReference>
<dbReference type="InterPro" id="IPR006146">
    <property type="entry name" value="5'-Nucleotdase_CS"/>
</dbReference>
<keyword evidence="2" id="KW-0732">Signal</keyword>
<evidence type="ECO:0000256" key="1">
    <source>
        <dbReference type="SAM" id="MobiDB-lite"/>
    </source>
</evidence>
<dbReference type="GO" id="GO:0005576">
    <property type="term" value="C:extracellular region"/>
    <property type="evidence" value="ECO:0007669"/>
    <property type="project" value="UniProtKB-ARBA"/>
</dbReference>
<dbReference type="InterPro" id="IPR053828">
    <property type="entry name" value="Nucleosidase_C"/>
</dbReference>
<feature type="compositionally biased region" description="Polar residues" evidence="1">
    <location>
        <begin position="773"/>
        <end position="793"/>
    </location>
</feature>
<dbReference type="InParanoid" id="A0A317XT21"/>
<dbReference type="SUPFAM" id="SSF55816">
    <property type="entry name" value="5'-nucleotidase (syn. UDP-sugar hydrolase), C-terminal domain"/>
    <property type="match status" value="1"/>
</dbReference>
<dbReference type="OrthoDB" id="7722975at2759"/>
<protein>
    <submittedName>
        <fullName evidence="5">Metallo-dependent phosphatase</fullName>
    </submittedName>
</protein>
<dbReference type="SUPFAM" id="SSF56300">
    <property type="entry name" value="Metallo-dependent phosphatases"/>
    <property type="match status" value="1"/>
</dbReference>
<keyword evidence="6" id="KW-1185">Reference proteome</keyword>
<organism evidence="5 6">
    <name type="scientific">Testicularia cyperi</name>
    <dbReference type="NCBI Taxonomy" id="1882483"/>
    <lineage>
        <taxon>Eukaryota</taxon>
        <taxon>Fungi</taxon>
        <taxon>Dikarya</taxon>
        <taxon>Basidiomycota</taxon>
        <taxon>Ustilaginomycotina</taxon>
        <taxon>Ustilaginomycetes</taxon>
        <taxon>Ustilaginales</taxon>
        <taxon>Anthracoideaceae</taxon>
        <taxon>Testicularia</taxon>
    </lineage>
</organism>
<dbReference type="PROSITE" id="PS00785">
    <property type="entry name" value="5_NUCLEOTIDASE_1"/>
    <property type="match status" value="1"/>
</dbReference>
<feature type="domain" description="Calcineurin-like phosphoesterase" evidence="3">
    <location>
        <begin position="80"/>
        <end position="328"/>
    </location>
</feature>
<evidence type="ECO:0000313" key="5">
    <source>
        <dbReference type="EMBL" id="PWZ01397.1"/>
    </source>
</evidence>
<dbReference type="GO" id="GO:0046872">
    <property type="term" value="F:metal ion binding"/>
    <property type="evidence" value="ECO:0007669"/>
    <property type="project" value="InterPro"/>
</dbReference>
<gene>
    <name evidence="5" type="ORF">BCV70DRAFT_186871</name>
</gene>
<dbReference type="InterPro" id="IPR004843">
    <property type="entry name" value="Calcineurin-like_PHP"/>
</dbReference>
<dbReference type="FunCoup" id="A0A317XT21">
    <property type="interactions" value="165"/>
</dbReference>
<dbReference type="Proteomes" id="UP000246740">
    <property type="component" value="Unassembled WGS sequence"/>
</dbReference>
<feature type="domain" description="Putative 5'-nucleotidase C-terminal" evidence="4">
    <location>
        <begin position="427"/>
        <end position="690"/>
    </location>
</feature>
<feature type="signal peptide" evidence="2">
    <location>
        <begin position="1"/>
        <end position="20"/>
    </location>
</feature>
<dbReference type="GO" id="GO:0016788">
    <property type="term" value="F:hydrolase activity, acting on ester bonds"/>
    <property type="evidence" value="ECO:0007669"/>
    <property type="project" value="InterPro"/>
</dbReference>
<dbReference type="Gene3D" id="3.60.21.10">
    <property type="match status" value="1"/>
</dbReference>
<dbReference type="STRING" id="1882483.A0A317XT21"/>
<feature type="chain" id="PRO_5016308804" evidence="2">
    <location>
        <begin position="21"/>
        <end position="853"/>
    </location>
</feature>
<evidence type="ECO:0000259" key="4">
    <source>
        <dbReference type="Pfam" id="PF21953"/>
    </source>
</evidence>
<dbReference type="PANTHER" id="PTHR11575:SF22">
    <property type="entry name" value="ADL392WP"/>
    <property type="match status" value="1"/>
</dbReference>
<evidence type="ECO:0000313" key="6">
    <source>
        <dbReference type="Proteomes" id="UP000246740"/>
    </source>
</evidence>
<name>A0A317XT21_9BASI</name>
<dbReference type="Pfam" id="PF00149">
    <property type="entry name" value="Metallophos"/>
    <property type="match status" value="1"/>
</dbReference>
<feature type="region of interest" description="Disordered" evidence="1">
    <location>
        <begin position="771"/>
        <end position="853"/>
    </location>
</feature>
<dbReference type="InterPro" id="IPR006179">
    <property type="entry name" value="5_nucleotidase/apyrase"/>
</dbReference>
<dbReference type="GO" id="GO:0000166">
    <property type="term" value="F:nucleotide binding"/>
    <property type="evidence" value="ECO:0007669"/>
    <property type="project" value="InterPro"/>
</dbReference>
<dbReference type="GO" id="GO:0009166">
    <property type="term" value="P:nucleotide catabolic process"/>
    <property type="evidence" value="ECO:0007669"/>
    <property type="project" value="InterPro"/>
</dbReference>
<evidence type="ECO:0000259" key="3">
    <source>
        <dbReference type="Pfam" id="PF00149"/>
    </source>
</evidence>
<feature type="compositionally biased region" description="Low complexity" evidence="1">
    <location>
        <begin position="802"/>
        <end position="844"/>
    </location>
</feature>
<evidence type="ECO:0000256" key="2">
    <source>
        <dbReference type="SAM" id="SignalP"/>
    </source>
</evidence>
<accession>A0A317XT21</accession>
<dbReference type="AlphaFoldDB" id="A0A317XT21"/>
<proteinExistence type="predicted"/>
<dbReference type="Pfam" id="PF21953">
    <property type="entry name" value="NadN_nucleosid_C"/>
    <property type="match status" value="1"/>
</dbReference>
<dbReference type="GO" id="GO:0005829">
    <property type="term" value="C:cytosol"/>
    <property type="evidence" value="ECO:0007669"/>
    <property type="project" value="TreeGrafter"/>
</dbReference>
<sequence>MPITFLQLSLSLELLTIALASPQVEPLSSRLAFNNHVENDADSLASFRAEIEGFQRWSRERGRMPRADDTLRDLDWGDLNILHTTDIHGWFQGHRKLSPPEPNYSADWGDWASFAFKMKQKAKNEGRDLLLVDTGDLHDGNGIADGFPPYNKDEPGGKEAVDGHVSNQVFGMVDYDLLTIGNHELYNYTVARDVYQNFVPQWSGRYMTSNVKITLPDPDAANTSVASIGSLFQTLVTPVQGLKIMSYGILFDFKLAARGILVQPPQEMVEEDWFQQSLDRAEKWGVDAFVILGHMPVSGDPGWEAVRARIRSRFPDTPISILGGHTHVRDCRMMDSQTMALESGRYLETVGFMAIKDLQKRKKANNRGKVKFARKYIDSNPRNFAHHLRLDSTKQLATKKGTFIRFIMDAISEAWSLSRLYGVVPQDYYLDRVAYGDSSSLLSLLADKVLPKVVRPSEKSRAHKKSLVLINSGSQRFDVYSGPFTRNDQYIVSPFKDKFLYMPDVPWGVAKHLLNGLLTFKRGAVVEVTQGGTQYSDEDALLRYGSGFMEDIFLRWQKSQWFKFIQAEHRKAAQQASGNITSADDTASALDADGDGIANNATAIKSVEEMEAEEDEALLRFFNKYDSLDKPSLGYRTVDQCAGQGDDTVHSPLPFNPAQPEYVASNPDPLPENDDEVVDVVFVDFVRKVIIELLNRYDAQFQSLLHNATYSLDQLKRWGDITTQLLYPRFAELEWQTPEGAVKAVAAQARRAGKMGYPPLDIDPFFELPVSPPTSSLASNTNANPDSDVNGSQKPDPPARNSSQHSKSTSSNSPPTSNAPSSQPDSNLHSASSESTSSNTQHTSATSSKNQQA</sequence>